<dbReference type="AlphaFoldDB" id="A0A1X2H984"/>
<dbReference type="InterPro" id="IPR011701">
    <property type="entry name" value="MFS"/>
</dbReference>
<dbReference type="InParanoid" id="A0A1X2H984"/>
<dbReference type="PROSITE" id="PS50850">
    <property type="entry name" value="MFS"/>
    <property type="match status" value="1"/>
</dbReference>
<dbReference type="Pfam" id="PF07690">
    <property type="entry name" value="MFS_1"/>
    <property type="match status" value="1"/>
</dbReference>
<sequence length="393" mass="43693">MINATIALFVLAIGIAPLFWAPLSERIGRRWVYITSMAFYVVFTIICGIASNLGLFFAFRVLQGIASSAGMAVGGGSVADLFSPQERGRAMSIFMLATIIGPAFAPMIGGYIAQYLGWRWIFYLCTIIGGVIFIANVLFLRETLYRPEDALYEKQGRKTIRDCLHRLKFNPFTSLRLLLLPQVFCICLPISTAFGWFYCLVTILPETYGSLYGLDTASIGLLYLTGGVGNCSGSIVAGFVSDRVYRWHMKCKGEVSKEDRLVPMYFGIPFIVIGFILYGWLQHFHVHWFPPLVGYCLATFGSMYTITTGTTYLVESFLSISASAVGVSNFTRNLVSMILSILSVQIRAGLGDGWTYTLGALMCLVTYCVCIPLVHVYGPQMREAAPWYIRNKK</sequence>
<dbReference type="SUPFAM" id="SSF103473">
    <property type="entry name" value="MFS general substrate transporter"/>
    <property type="match status" value="1"/>
</dbReference>
<dbReference type="OrthoDB" id="2130629at2759"/>
<comment type="caution">
    <text evidence="7">The sequence shown here is derived from an EMBL/GenBank/DDBJ whole genome shotgun (WGS) entry which is preliminary data.</text>
</comment>
<reference evidence="7 8" key="1">
    <citation type="submission" date="2016-07" db="EMBL/GenBank/DDBJ databases">
        <title>Pervasive Adenine N6-methylation of Active Genes in Fungi.</title>
        <authorList>
            <consortium name="DOE Joint Genome Institute"/>
            <person name="Mondo S.J."/>
            <person name="Dannebaum R.O."/>
            <person name="Kuo R.C."/>
            <person name="Labutti K."/>
            <person name="Haridas S."/>
            <person name="Kuo A."/>
            <person name="Salamov A."/>
            <person name="Ahrendt S.R."/>
            <person name="Lipzen A."/>
            <person name="Sullivan W."/>
            <person name="Andreopoulos W.B."/>
            <person name="Clum A."/>
            <person name="Lindquist E."/>
            <person name="Daum C."/>
            <person name="Ramamoorthy G.K."/>
            <person name="Gryganskyi A."/>
            <person name="Culley D."/>
            <person name="Magnuson J.K."/>
            <person name="James T.Y."/>
            <person name="O'Malley M.A."/>
            <person name="Stajich J.E."/>
            <person name="Spatafora J.W."/>
            <person name="Visel A."/>
            <person name="Grigoriev I.V."/>
        </authorList>
    </citation>
    <scope>NUCLEOTIDE SEQUENCE [LARGE SCALE GENOMIC DNA]</scope>
    <source>
        <strain evidence="7 8">NRRL 2496</strain>
    </source>
</reference>
<keyword evidence="4 5" id="KW-0472">Membrane</keyword>
<name>A0A1X2H984_SYNRA</name>
<feature type="transmembrane region" description="Helical" evidence="5">
    <location>
        <begin position="356"/>
        <end position="377"/>
    </location>
</feature>
<protein>
    <submittedName>
        <fullName evidence="7">Major facilitator superfamily domain-containing protein</fullName>
    </submittedName>
</protein>
<feature type="transmembrane region" description="Helical" evidence="5">
    <location>
        <begin position="292"/>
        <end position="314"/>
    </location>
</feature>
<feature type="domain" description="Major facilitator superfamily (MFS) profile" evidence="6">
    <location>
        <begin position="1"/>
        <end position="378"/>
    </location>
</feature>
<feature type="transmembrane region" description="Helical" evidence="5">
    <location>
        <begin position="261"/>
        <end position="280"/>
    </location>
</feature>
<keyword evidence="3 5" id="KW-1133">Transmembrane helix</keyword>
<dbReference type="EMBL" id="MCGN01000006">
    <property type="protein sequence ID" value="ORY95219.1"/>
    <property type="molecule type" value="Genomic_DNA"/>
</dbReference>
<evidence type="ECO:0000259" key="6">
    <source>
        <dbReference type="PROSITE" id="PS50850"/>
    </source>
</evidence>
<dbReference type="STRING" id="13706.A0A1X2H984"/>
<evidence type="ECO:0000256" key="1">
    <source>
        <dbReference type="ARBA" id="ARBA00004141"/>
    </source>
</evidence>
<evidence type="ECO:0000256" key="2">
    <source>
        <dbReference type="ARBA" id="ARBA00022692"/>
    </source>
</evidence>
<gene>
    <name evidence="7" type="ORF">BCR43DRAFT_492631</name>
</gene>
<accession>A0A1X2H984</accession>
<dbReference type="InterPro" id="IPR020846">
    <property type="entry name" value="MFS_dom"/>
</dbReference>
<dbReference type="PANTHER" id="PTHR23502">
    <property type="entry name" value="MAJOR FACILITATOR SUPERFAMILY"/>
    <property type="match status" value="1"/>
</dbReference>
<evidence type="ECO:0000256" key="4">
    <source>
        <dbReference type="ARBA" id="ARBA00023136"/>
    </source>
</evidence>
<feature type="transmembrane region" description="Helical" evidence="5">
    <location>
        <begin position="94"/>
        <end position="114"/>
    </location>
</feature>
<evidence type="ECO:0000313" key="7">
    <source>
        <dbReference type="EMBL" id="ORY95219.1"/>
    </source>
</evidence>
<dbReference type="Proteomes" id="UP000242180">
    <property type="component" value="Unassembled WGS sequence"/>
</dbReference>
<keyword evidence="8" id="KW-1185">Reference proteome</keyword>
<feature type="transmembrane region" description="Helical" evidence="5">
    <location>
        <begin position="31"/>
        <end position="59"/>
    </location>
</feature>
<comment type="subcellular location">
    <subcellularLocation>
        <location evidence="1">Membrane</location>
        <topology evidence="1">Multi-pass membrane protein</topology>
    </subcellularLocation>
</comment>
<feature type="transmembrane region" description="Helical" evidence="5">
    <location>
        <begin position="177"/>
        <end position="198"/>
    </location>
</feature>
<feature type="transmembrane region" description="Helical" evidence="5">
    <location>
        <begin position="334"/>
        <end position="350"/>
    </location>
</feature>
<dbReference type="CDD" id="cd17323">
    <property type="entry name" value="MFS_Tpo1_MDR_like"/>
    <property type="match status" value="1"/>
</dbReference>
<feature type="transmembrane region" description="Helical" evidence="5">
    <location>
        <begin position="218"/>
        <end position="240"/>
    </location>
</feature>
<evidence type="ECO:0000256" key="3">
    <source>
        <dbReference type="ARBA" id="ARBA00022989"/>
    </source>
</evidence>
<dbReference type="GO" id="GO:0022857">
    <property type="term" value="F:transmembrane transporter activity"/>
    <property type="evidence" value="ECO:0007669"/>
    <property type="project" value="InterPro"/>
</dbReference>
<keyword evidence="2 5" id="KW-0812">Transmembrane</keyword>
<feature type="transmembrane region" description="Helical" evidence="5">
    <location>
        <begin position="6"/>
        <end position="24"/>
    </location>
</feature>
<dbReference type="OMA" id="TTINFCF"/>
<proteinExistence type="predicted"/>
<organism evidence="7 8">
    <name type="scientific">Syncephalastrum racemosum</name>
    <name type="common">Filamentous fungus</name>
    <dbReference type="NCBI Taxonomy" id="13706"/>
    <lineage>
        <taxon>Eukaryota</taxon>
        <taxon>Fungi</taxon>
        <taxon>Fungi incertae sedis</taxon>
        <taxon>Mucoromycota</taxon>
        <taxon>Mucoromycotina</taxon>
        <taxon>Mucoromycetes</taxon>
        <taxon>Mucorales</taxon>
        <taxon>Syncephalastraceae</taxon>
        <taxon>Syncephalastrum</taxon>
    </lineage>
</organism>
<evidence type="ECO:0000313" key="8">
    <source>
        <dbReference type="Proteomes" id="UP000242180"/>
    </source>
</evidence>
<feature type="transmembrane region" description="Helical" evidence="5">
    <location>
        <begin position="120"/>
        <end position="140"/>
    </location>
</feature>
<evidence type="ECO:0000256" key="5">
    <source>
        <dbReference type="SAM" id="Phobius"/>
    </source>
</evidence>
<dbReference type="InterPro" id="IPR036259">
    <property type="entry name" value="MFS_trans_sf"/>
</dbReference>
<dbReference type="GO" id="GO:0005886">
    <property type="term" value="C:plasma membrane"/>
    <property type="evidence" value="ECO:0007669"/>
    <property type="project" value="TreeGrafter"/>
</dbReference>
<dbReference type="Gene3D" id="1.20.1720.10">
    <property type="entry name" value="Multidrug resistance protein D"/>
    <property type="match status" value="1"/>
</dbReference>
<feature type="transmembrane region" description="Helical" evidence="5">
    <location>
        <begin position="65"/>
        <end position="82"/>
    </location>
</feature>
<dbReference type="PANTHER" id="PTHR23502:SF5">
    <property type="entry name" value="QUINIDINE RESISTANCE PROTEIN 3"/>
    <property type="match status" value="1"/>
</dbReference>